<evidence type="ECO:0000256" key="1">
    <source>
        <dbReference type="ARBA" id="ARBA00023015"/>
    </source>
</evidence>
<dbReference type="EMBL" id="PDJI01000004">
    <property type="protein sequence ID" value="PFG39480.1"/>
    <property type="molecule type" value="Genomic_DNA"/>
</dbReference>
<feature type="domain" description="HTH deoR-type" evidence="3">
    <location>
        <begin position="3"/>
        <end position="58"/>
    </location>
</feature>
<dbReference type="SUPFAM" id="SSF100950">
    <property type="entry name" value="NagB/RpiA/CoA transferase-like"/>
    <property type="match status" value="1"/>
</dbReference>
<dbReference type="OrthoDB" id="7688673at2"/>
<dbReference type="SMART" id="SM01134">
    <property type="entry name" value="DeoRC"/>
    <property type="match status" value="1"/>
</dbReference>
<comment type="caution">
    <text evidence="4">The sequence shown here is derived from an EMBL/GenBank/DDBJ whole genome shotgun (WGS) entry which is preliminary data.</text>
</comment>
<dbReference type="SMART" id="SM00420">
    <property type="entry name" value="HTH_DEOR"/>
    <property type="match status" value="1"/>
</dbReference>
<dbReference type="InterPro" id="IPR036390">
    <property type="entry name" value="WH_DNA-bd_sf"/>
</dbReference>
<dbReference type="PANTHER" id="PTHR30363">
    <property type="entry name" value="HTH-TYPE TRANSCRIPTIONAL REGULATOR SRLR-RELATED"/>
    <property type="match status" value="1"/>
</dbReference>
<dbReference type="Pfam" id="PF00455">
    <property type="entry name" value="DeoRC"/>
    <property type="match status" value="1"/>
</dbReference>
<dbReference type="PANTHER" id="PTHR30363:SF44">
    <property type="entry name" value="AGA OPERON TRANSCRIPTIONAL REPRESSOR-RELATED"/>
    <property type="match status" value="1"/>
</dbReference>
<name>A0A2A9EMM2_9MICO</name>
<dbReference type="Gene3D" id="1.10.10.10">
    <property type="entry name" value="Winged helix-like DNA-binding domain superfamily/Winged helix DNA-binding domain"/>
    <property type="match status" value="1"/>
</dbReference>
<dbReference type="InterPro" id="IPR036388">
    <property type="entry name" value="WH-like_DNA-bd_sf"/>
</dbReference>
<dbReference type="InterPro" id="IPR014036">
    <property type="entry name" value="DeoR-like_C"/>
</dbReference>
<dbReference type="PRINTS" id="PR00037">
    <property type="entry name" value="HTHLACR"/>
</dbReference>
<evidence type="ECO:0000313" key="4">
    <source>
        <dbReference type="EMBL" id="PFG39480.1"/>
    </source>
</evidence>
<dbReference type="PROSITE" id="PS51000">
    <property type="entry name" value="HTH_DEOR_2"/>
    <property type="match status" value="1"/>
</dbReference>
<reference evidence="4 5" key="1">
    <citation type="submission" date="2017-10" db="EMBL/GenBank/DDBJ databases">
        <title>Sequencing the genomes of 1000 actinobacteria strains.</title>
        <authorList>
            <person name="Klenk H.-P."/>
        </authorList>
    </citation>
    <scope>NUCLEOTIDE SEQUENCE [LARGE SCALE GENOMIC DNA]</scope>
    <source>
        <strain evidence="4 5">DSM 21838</strain>
    </source>
</reference>
<sequence length="261" mass="28035">MTRHDRLTRILELASERGEISVHALVEELDASPATVRRDLDELATQQLITRTRGGARASAIAYDLPLKYKTARQADEKQRIAAHAVSLVGPGQVIGLNGGTTTTLVAESIATEPHLQDLRHGERLTVVTNALNIAHDLTVRQHVRIILTGGTARTRSYELVGPLAVHTLTQVTLDIAFLGVNAVDVEHGAMGHHEGEAAISRLMAEAARRVVVVADSSKLGRTALAPFVEPRRVDLLITTTEADPAAVDTFRDAGIDVAVV</sequence>
<dbReference type="RefSeq" id="WP_098483584.1">
    <property type="nucleotide sequence ID" value="NZ_PDJI01000004.1"/>
</dbReference>
<keyword evidence="5" id="KW-1185">Reference proteome</keyword>
<evidence type="ECO:0000256" key="2">
    <source>
        <dbReference type="ARBA" id="ARBA00023163"/>
    </source>
</evidence>
<dbReference type="GO" id="GO:0003700">
    <property type="term" value="F:DNA-binding transcription factor activity"/>
    <property type="evidence" value="ECO:0007669"/>
    <property type="project" value="InterPro"/>
</dbReference>
<dbReference type="SUPFAM" id="SSF46785">
    <property type="entry name" value="Winged helix' DNA-binding domain"/>
    <property type="match status" value="1"/>
</dbReference>
<organism evidence="4 5">
    <name type="scientific">Georgenia soli</name>
    <dbReference type="NCBI Taxonomy" id="638953"/>
    <lineage>
        <taxon>Bacteria</taxon>
        <taxon>Bacillati</taxon>
        <taxon>Actinomycetota</taxon>
        <taxon>Actinomycetes</taxon>
        <taxon>Micrococcales</taxon>
        <taxon>Bogoriellaceae</taxon>
        <taxon>Georgenia</taxon>
    </lineage>
</organism>
<dbReference type="Pfam" id="PF08220">
    <property type="entry name" value="HTH_DeoR"/>
    <property type="match status" value="1"/>
</dbReference>
<dbReference type="InterPro" id="IPR037171">
    <property type="entry name" value="NagB/RpiA_transferase-like"/>
</dbReference>
<dbReference type="Proteomes" id="UP000222106">
    <property type="component" value="Unassembled WGS sequence"/>
</dbReference>
<accession>A0A2A9EMM2</accession>
<dbReference type="AlphaFoldDB" id="A0A2A9EMM2"/>
<evidence type="ECO:0000259" key="3">
    <source>
        <dbReference type="PROSITE" id="PS51000"/>
    </source>
</evidence>
<dbReference type="Gene3D" id="3.40.50.1360">
    <property type="match status" value="1"/>
</dbReference>
<keyword evidence="1" id="KW-0805">Transcription regulation</keyword>
<keyword evidence="2" id="KW-0804">Transcription</keyword>
<evidence type="ECO:0000313" key="5">
    <source>
        <dbReference type="Proteomes" id="UP000222106"/>
    </source>
</evidence>
<dbReference type="InterPro" id="IPR050313">
    <property type="entry name" value="Carb_Metab_HTH_regulators"/>
</dbReference>
<proteinExistence type="predicted"/>
<gene>
    <name evidence="4" type="ORF">ATJ97_1986</name>
</gene>
<protein>
    <submittedName>
        <fullName evidence="4">DeoR family transcriptional regulator</fullName>
    </submittedName>
</protein>
<dbReference type="InterPro" id="IPR001034">
    <property type="entry name" value="DeoR_HTH"/>
</dbReference>